<dbReference type="PANTHER" id="PTHR42823:SF3">
    <property type="entry name" value="ATP SYNTHASE SUBUNIT A, CHLOROPLASTIC"/>
    <property type="match status" value="1"/>
</dbReference>
<organism evidence="12 13">
    <name type="scientific">Anaerofustis stercorihominis</name>
    <dbReference type="NCBI Taxonomy" id="214853"/>
    <lineage>
        <taxon>Bacteria</taxon>
        <taxon>Bacillati</taxon>
        <taxon>Bacillota</taxon>
        <taxon>Clostridia</taxon>
        <taxon>Eubacteriales</taxon>
        <taxon>Eubacteriaceae</taxon>
        <taxon>Anaerofustis</taxon>
    </lineage>
</organism>
<dbReference type="SUPFAM" id="SSF81336">
    <property type="entry name" value="F1F0 ATP synthase subunit A"/>
    <property type="match status" value="1"/>
</dbReference>
<dbReference type="GO" id="GO:0005886">
    <property type="term" value="C:plasma membrane"/>
    <property type="evidence" value="ECO:0007669"/>
    <property type="project" value="UniProtKB-SubCell"/>
</dbReference>
<keyword evidence="11" id="KW-1003">Cell membrane</keyword>
<dbReference type="GeneID" id="98001227"/>
<dbReference type="AlphaFoldDB" id="A0A3E3DW91"/>
<dbReference type="Proteomes" id="UP000261212">
    <property type="component" value="Unassembled WGS sequence"/>
</dbReference>
<keyword evidence="10 11" id="KW-0066">ATP synthesis</keyword>
<dbReference type="HAMAP" id="MF_01393">
    <property type="entry name" value="ATP_synth_a_bact"/>
    <property type="match status" value="1"/>
</dbReference>
<keyword evidence="4 11" id="KW-0138">CF(0)</keyword>
<dbReference type="Pfam" id="PF00119">
    <property type="entry name" value="ATP-synt_A"/>
    <property type="match status" value="1"/>
</dbReference>
<feature type="transmembrane region" description="Helical" evidence="11">
    <location>
        <begin position="247"/>
        <end position="265"/>
    </location>
</feature>
<dbReference type="RefSeq" id="WP_007050961.1">
    <property type="nucleotide sequence ID" value="NZ_CABKNJ010000001.1"/>
</dbReference>
<comment type="function">
    <text evidence="11">Key component of the proton channel; it plays a direct role in the translocation of protons across the membrane.</text>
</comment>
<evidence type="ECO:0000256" key="4">
    <source>
        <dbReference type="ARBA" id="ARBA00022547"/>
    </source>
</evidence>
<accession>A0A3E3DW91</accession>
<keyword evidence="7 11" id="KW-1133">Transmembrane helix</keyword>
<dbReference type="InterPro" id="IPR023011">
    <property type="entry name" value="ATP_synth_F0_asu_AS"/>
</dbReference>
<dbReference type="PROSITE" id="PS00449">
    <property type="entry name" value="ATPASE_A"/>
    <property type="match status" value="1"/>
</dbReference>
<feature type="transmembrane region" description="Helical" evidence="11">
    <location>
        <begin position="175"/>
        <end position="202"/>
    </location>
</feature>
<feature type="transmembrane region" description="Helical" evidence="11">
    <location>
        <begin position="223"/>
        <end position="241"/>
    </location>
</feature>
<dbReference type="EMBL" id="QUSM01000005">
    <property type="protein sequence ID" value="RGD73567.1"/>
    <property type="molecule type" value="Genomic_DNA"/>
</dbReference>
<sequence length="267" mass="29760">MGITISTVNEVFKIGNIPISNTIIWTVFVLALTFAILMFLKKDLQIRPTTKRQVIAETLVTSTRDFVSNTMGKKNVGFSPYFFSLAAFLLISNLSGFVFLNIVRPPTADAATTLTLGFLTFILTQFFAIKSKGVKKYIKSFFEPIFILLPINIIGEIANPVSLGFRLFGNITGGMIILTLAYSIFLGSTTAAMFTFITTLLLCIYMKFGKPNKFTQNKFVKTIAILLLIPSFFLAFCHGYFDLFAGILQTFIFCMLSMVFISSAMDE</sequence>
<evidence type="ECO:0000256" key="8">
    <source>
        <dbReference type="ARBA" id="ARBA00023065"/>
    </source>
</evidence>
<evidence type="ECO:0000313" key="12">
    <source>
        <dbReference type="EMBL" id="RGD73567.1"/>
    </source>
</evidence>
<protein>
    <recommendedName>
        <fullName evidence="11">ATP synthase subunit a</fullName>
    </recommendedName>
    <alternativeName>
        <fullName evidence="11">ATP synthase F0 sector subunit a</fullName>
    </alternativeName>
    <alternativeName>
        <fullName evidence="11">F-ATPase subunit 6</fullName>
    </alternativeName>
</protein>
<evidence type="ECO:0000256" key="9">
    <source>
        <dbReference type="ARBA" id="ARBA00023136"/>
    </source>
</evidence>
<keyword evidence="5 11" id="KW-0812">Transmembrane</keyword>
<gene>
    <name evidence="11" type="primary">atpB</name>
    <name evidence="12" type="ORF">DW687_09420</name>
</gene>
<evidence type="ECO:0000256" key="1">
    <source>
        <dbReference type="ARBA" id="ARBA00004141"/>
    </source>
</evidence>
<dbReference type="GO" id="GO:0046933">
    <property type="term" value="F:proton-transporting ATP synthase activity, rotational mechanism"/>
    <property type="evidence" value="ECO:0007669"/>
    <property type="project" value="UniProtKB-UniRule"/>
</dbReference>
<evidence type="ECO:0000256" key="7">
    <source>
        <dbReference type="ARBA" id="ARBA00022989"/>
    </source>
</evidence>
<evidence type="ECO:0000256" key="5">
    <source>
        <dbReference type="ARBA" id="ARBA00022692"/>
    </source>
</evidence>
<proteinExistence type="inferred from homology"/>
<evidence type="ECO:0000256" key="11">
    <source>
        <dbReference type="HAMAP-Rule" id="MF_01393"/>
    </source>
</evidence>
<comment type="caution">
    <text evidence="12">The sequence shown here is derived from an EMBL/GenBank/DDBJ whole genome shotgun (WGS) entry which is preliminary data.</text>
</comment>
<keyword evidence="8 11" id="KW-0406">Ion transport</keyword>
<evidence type="ECO:0000313" key="13">
    <source>
        <dbReference type="Proteomes" id="UP000261212"/>
    </source>
</evidence>
<keyword evidence="3 11" id="KW-0813">Transport</keyword>
<dbReference type="InterPro" id="IPR045082">
    <property type="entry name" value="ATP_syn_F0_a_bact/chloroplast"/>
</dbReference>
<feature type="transmembrane region" description="Helical" evidence="11">
    <location>
        <begin position="141"/>
        <end position="163"/>
    </location>
</feature>
<comment type="similarity">
    <text evidence="2 11">Belongs to the ATPase A chain family.</text>
</comment>
<comment type="subcellular location">
    <subcellularLocation>
        <location evidence="11">Cell membrane</location>
        <topology evidence="11">Multi-pass membrane protein</topology>
    </subcellularLocation>
    <subcellularLocation>
        <location evidence="1">Membrane</location>
        <topology evidence="1">Multi-pass membrane protein</topology>
    </subcellularLocation>
</comment>
<dbReference type="GO" id="GO:0045259">
    <property type="term" value="C:proton-transporting ATP synthase complex"/>
    <property type="evidence" value="ECO:0007669"/>
    <property type="project" value="UniProtKB-KW"/>
</dbReference>
<evidence type="ECO:0000256" key="3">
    <source>
        <dbReference type="ARBA" id="ARBA00022448"/>
    </source>
</evidence>
<keyword evidence="9 11" id="KW-0472">Membrane</keyword>
<evidence type="ECO:0000256" key="6">
    <source>
        <dbReference type="ARBA" id="ARBA00022781"/>
    </source>
</evidence>
<dbReference type="InterPro" id="IPR035908">
    <property type="entry name" value="F0_ATP_A_sf"/>
</dbReference>
<keyword evidence="6 11" id="KW-0375">Hydrogen ion transport</keyword>
<dbReference type="GO" id="GO:0042777">
    <property type="term" value="P:proton motive force-driven plasma membrane ATP synthesis"/>
    <property type="evidence" value="ECO:0007669"/>
    <property type="project" value="TreeGrafter"/>
</dbReference>
<evidence type="ECO:0000256" key="10">
    <source>
        <dbReference type="ARBA" id="ARBA00023310"/>
    </source>
</evidence>
<reference evidence="12 13" key="1">
    <citation type="submission" date="2018-08" db="EMBL/GenBank/DDBJ databases">
        <title>A genome reference for cultivated species of the human gut microbiota.</title>
        <authorList>
            <person name="Zou Y."/>
            <person name="Xue W."/>
            <person name="Luo G."/>
        </authorList>
    </citation>
    <scope>NUCLEOTIDE SEQUENCE [LARGE SCALE GENOMIC DNA]</scope>
    <source>
        <strain evidence="12 13">AM25-6</strain>
    </source>
</reference>
<feature type="transmembrane region" description="Helical" evidence="11">
    <location>
        <begin position="81"/>
        <end position="104"/>
    </location>
</feature>
<feature type="transmembrane region" description="Helical" evidence="11">
    <location>
        <begin position="22"/>
        <end position="40"/>
    </location>
</feature>
<evidence type="ECO:0000256" key="2">
    <source>
        <dbReference type="ARBA" id="ARBA00006810"/>
    </source>
</evidence>
<dbReference type="InterPro" id="IPR000568">
    <property type="entry name" value="ATP_synth_F0_asu"/>
</dbReference>
<dbReference type="PANTHER" id="PTHR42823">
    <property type="entry name" value="ATP SYNTHASE SUBUNIT A, CHLOROPLASTIC"/>
    <property type="match status" value="1"/>
</dbReference>
<feature type="transmembrane region" description="Helical" evidence="11">
    <location>
        <begin position="110"/>
        <end position="129"/>
    </location>
</feature>
<dbReference type="Gene3D" id="1.20.120.220">
    <property type="entry name" value="ATP synthase, F0 complex, subunit A"/>
    <property type="match status" value="1"/>
</dbReference>
<name>A0A3E3DW91_9FIRM</name>
<dbReference type="CDD" id="cd00310">
    <property type="entry name" value="ATP-synt_Fo_a_6"/>
    <property type="match status" value="1"/>
</dbReference>
<dbReference type="PRINTS" id="PR00123">
    <property type="entry name" value="ATPASEA"/>
</dbReference>